<dbReference type="SUPFAM" id="SSF55874">
    <property type="entry name" value="ATPase domain of HSP90 chaperone/DNA topoisomerase II/histidine kinase"/>
    <property type="match status" value="1"/>
</dbReference>
<comment type="caution">
    <text evidence="5">The sequence shown here is derived from an EMBL/GenBank/DDBJ whole genome shotgun (WGS) entry which is preliminary data.</text>
</comment>
<gene>
    <name evidence="5" type="ORF">BJ993_001498</name>
</gene>
<dbReference type="CDD" id="cd16917">
    <property type="entry name" value="HATPase_UhpB-NarQ-NarX-like"/>
    <property type="match status" value="1"/>
</dbReference>
<accession>A0A7Y9ZH46</accession>
<proteinExistence type="predicted"/>
<evidence type="ECO:0000256" key="3">
    <source>
        <dbReference type="ARBA" id="ARBA00023012"/>
    </source>
</evidence>
<keyword evidence="4" id="KW-1133">Transmembrane helix</keyword>
<dbReference type="Gene3D" id="3.30.565.10">
    <property type="entry name" value="Histidine kinase-like ATPase, C-terminal domain"/>
    <property type="match status" value="1"/>
</dbReference>
<feature type="transmembrane region" description="Helical" evidence="4">
    <location>
        <begin position="447"/>
        <end position="468"/>
    </location>
</feature>
<keyword evidence="2" id="KW-0418">Kinase</keyword>
<reference evidence="5 6" key="1">
    <citation type="submission" date="2020-07" db="EMBL/GenBank/DDBJ databases">
        <title>Sequencing the genomes of 1000 actinobacteria strains.</title>
        <authorList>
            <person name="Klenk H.-P."/>
        </authorList>
    </citation>
    <scope>NUCLEOTIDE SEQUENCE [LARGE SCALE GENOMIC DNA]</scope>
    <source>
        <strain evidence="5 6">DSM 15131</strain>
    </source>
</reference>
<keyword evidence="4" id="KW-0812">Transmembrane</keyword>
<feature type="transmembrane region" description="Helical" evidence="4">
    <location>
        <begin position="122"/>
        <end position="140"/>
    </location>
</feature>
<feature type="transmembrane region" description="Helical" evidence="4">
    <location>
        <begin position="21"/>
        <end position="41"/>
    </location>
</feature>
<name>A0A7Y9ZH46_9ACTN</name>
<dbReference type="GO" id="GO:0000160">
    <property type="term" value="P:phosphorelay signal transduction system"/>
    <property type="evidence" value="ECO:0007669"/>
    <property type="project" value="UniProtKB-KW"/>
</dbReference>
<feature type="transmembrane region" description="Helical" evidence="4">
    <location>
        <begin position="418"/>
        <end position="435"/>
    </location>
</feature>
<evidence type="ECO:0000313" key="6">
    <source>
        <dbReference type="Proteomes" id="UP000562045"/>
    </source>
</evidence>
<dbReference type="AlphaFoldDB" id="A0A7Y9ZH46"/>
<sequence>MGAHRLSGRSFGASVERGLNLSIGMVILAKTLVFAVQFAAMDSFDPVEVSSAAAIIMCVGTVALRCLGRGPSGFDVLLCTVALVVGAWMPRDSVPVAGAADSPIVHLVEPMLVVIAVRRQRAVPAMLLIAALFVTLRWESAGSTDGLVFGLQEAVLICGTAFAALYLVTQMRRASARAEALIASHREVHRAHLSAAEVETTAFLHDDLVPTLLAVGSIPGAAETRSAAGSALARLAGPAHGEDAADVATALRSAAAREMLDVDLVVRGPRTHLPEAVREAMVGAAVEALRNVSRHSGQRHATVTLVRRPTALRIRVEDHGAGFAGTPGVGIRVAIVGRMESIGATARITGTPGAGTVVELVWRGRLVSRLLGMAPEHDRLIRAAVVDPGRVALRAVAILAAGYLATAALLTIDVPLQPWSYGGAAVIAVVVVLLTRAMSRGPLHPAALLLVGGVPAVVLLVALPSVSADGLGGTESWLIEFSALPALATAWVISVRMVLLLLVPNAVVITLVALDKGATAVDLPHILFVQPLNALFVAVIVAVCRRAGRVLTEPEASQSTAWARAVRVALGPTLRPVVAALRSVGDDTAAPGPGPGLLAQAVRDCLYLPGPEHEALRAELDALRRTGAQVDTILPEPPPATRTLAAALGAVRRFGPSHVTVSGNADEATVVIVPGPPPEVVERLPRQLPVAWQVDADPEACVITGPPDLATLIRRGDPQPAPG</sequence>
<dbReference type="GO" id="GO:0016301">
    <property type="term" value="F:kinase activity"/>
    <property type="evidence" value="ECO:0007669"/>
    <property type="project" value="UniProtKB-KW"/>
</dbReference>
<dbReference type="RefSeq" id="WP_179648276.1">
    <property type="nucleotide sequence ID" value="NZ_JACBZM010000001.1"/>
</dbReference>
<feature type="transmembrane region" description="Helical" evidence="4">
    <location>
        <begin position="391"/>
        <end position="412"/>
    </location>
</feature>
<organism evidence="5 6">
    <name type="scientific">Nocardioides aromaticivorans</name>
    <dbReference type="NCBI Taxonomy" id="200618"/>
    <lineage>
        <taxon>Bacteria</taxon>
        <taxon>Bacillati</taxon>
        <taxon>Actinomycetota</taxon>
        <taxon>Actinomycetes</taxon>
        <taxon>Propionibacteriales</taxon>
        <taxon>Nocardioidaceae</taxon>
        <taxon>Nocardioides</taxon>
    </lineage>
</organism>
<dbReference type="InterPro" id="IPR050482">
    <property type="entry name" value="Sensor_HK_TwoCompSys"/>
</dbReference>
<evidence type="ECO:0000256" key="2">
    <source>
        <dbReference type="ARBA" id="ARBA00022777"/>
    </source>
</evidence>
<feature type="transmembrane region" description="Helical" evidence="4">
    <location>
        <begin position="47"/>
        <end position="67"/>
    </location>
</feature>
<evidence type="ECO:0000313" key="5">
    <source>
        <dbReference type="EMBL" id="NYI44418.1"/>
    </source>
</evidence>
<feature type="transmembrane region" description="Helical" evidence="4">
    <location>
        <begin position="146"/>
        <end position="168"/>
    </location>
</feature>
<protein>
    <recommendedName>
        <fullName evidence="7">Signal transduction histidine kinase</fullName>
    </recommendedName>
</protein>
<feature type="transmembrane region" description="Helical" evidence="4">
    <location>
        <begin position="526"/>
        <end position="543"/>
    </location>
</feature>
<dbReference type="EMBL" id="JACBZM010000001">
    <property type="protein sequence ID" value="NYI44418.1"/>
    <property type="molecule type" value="Genomic_DNA"/>
</dbReference>
<dbReference type="PANTHER" id="PTHR24421">
    <property type="entry name" value="NITRATE/NITRITE SENSOR PROTEIN NARX-RELATED"/>
    <property type="match status" value="1"/>
</dbReference>
<dbReference type="Proteomes" id="UP000562045">
    <property type="component" value="Unassembled WGS sequence"/>
</dbReference>
<evidence type="ECO:0000256" key="4">
    <source>
        <dbReference type="SAM" id="Phobius"/>
    </source>
</evidence>
<keyword evidence="4" id="KW-0472">Membrane</keyword>
<evidence type="ECO:0008006" key="7">
    <source>
        <dbReference type="Google" id="ProtNLM"/>
    </source>
</evidence>
<keyword evidence="3" id="KW-0902">Two-component regulatory system</keyword>
<dbReference type="InterPro" id="IPR036890">
    <property type="entry name" value="HATPase_C_sf"/>
</dbReference>
<feature type="transmembrane region" description="Helical" evidence="4">
    <location>
        <begin position="488"/>
        <end position="514"/>
    </location>
</feature>
<evidence type="ECO:0000256" key="1">
    <source>
        <dbReference type="ARBA" id="ARBA00022679"/>
    </source>
</evidence>
<keyword evidence="1" id="KW-0808">Transferase</keyword>
<dbReference type="PANTHER" id="PTHR24421:SF61">
    <property type="entry name" value="OXYGEN SENSOR HISTIDINE KINASE NREB"/>
    <property type="match status" value="1"/>
</dbReference>